<keyword evidence="9 13" id="KW-0414">Isoprene biosynthesis</keyword>
<dbReference type="InterPro" id="IPR006370">
    <property type="entry name" value="HB_polyprenyltransferase-like"/>
</dbReference>
<dbReference type="GO" id="GO:0008299">
    <property type="term" value="P:isoprenoid biosynthetic process"/>
    <property type="evidence" value="ECO:0007669"/>
    <property type="project" value="UniProtKB-UniRule"/>
</dbReference>
<dbReference type="NCBIfam" id="TIGR01474">
    <property type="entry name" value="ubiA_proteo"/>
    <property type="match status" value="1"/>
</dbReference>
<evidence type="ECO:0000256" key="12">
    <source>
        <dbReference type="ARBA" id="ARBA00051182"/>
    </source>
</evidence>
<evidence type="ECO:0000313" key="15">
    <source>
        <dbReference type="Proteomes" id="UP001497525"/>
    </source>
</evidence>
<comment type="catalytic activity">
    <reaction evidence="11">
        <text>all-trans-nonaprenyl diphosphate + 4-hydroxybenzoate = 4-hydroxy-3-(all-trans-nonaprenyl)benzoate + diphosphate</text>
        <dbReference type="Rhea" id="RHEA:17709"/>
        <dbReference type="ChEBI" id="CHEBI:17879"/>
        <dbReference type="ChEBI" id="CHEBI:33019"/>
        <dbReference type="ChEBI" id="CHEBI:58391"/>
        <dbReference type="ChEBI" id="CHEBI:84502"/>
        <dbReference type="EC" id="2.5.1.39"/>
    </reaction>
    <physiologicalReaction direction="left-to-right" evidence="11">
        <dbReference type="Rhea" id="RHEA:17710"/>
    </physiologicalReaction>
</comment>
<evidence type="ECO:0000256" key="1">
    <source>
        <dbReference type="ARBA" id="ARBA00001946"/>
    </source>
</evidence>
<dbReference type="InterPro" id="IPR030470">
    <property type="entry name" value="UbiA_prenylTrfase_CS"/>
</dbReference>
<dbReference type="GO" id="GO:0006744">
    <property type="term" value="P:ubiquinone biosynthetic process"/>
    <property type="evidence" value="ECO:0007669"/>
    <property type="project" value="UniProtKB-UniRule"/>
</dbReference>
<evidence type="ECO:0000256" key="2">
    <source>
        <dbReference type="ARBA" id="ARBA00004141"/>
    </source>
</evidence>
<dbReference type="Pfam" id="PF01040">
    <property type="entry name" value="UbiA"/>
    <property type="match status" value="1"/>
</dbReference>
<evidence type="ECO:0000256" key="8">
    <source>
        <dbReference type="ARBA" id="ARBA00023136"/>
    </source>
</evidence>
<dbReference type="GO" id="GO:0005743">
    <property type="term" value="C:mitochondrial inner membrane"/>
    <property type="evidence" value="ECO:0007669"/>
    <property type="project" value="UniProtKB-SubCell"/>
</dbReference>
<evidence type="ECO:0000256" key="4">
    <source>
        <dbReference type="ARBA" id="ARBA00022679"/>
    </source>
</evidence>
<dbReference type="GO" id="GO:0008412">
    <property type="term" value="F:4-hydroxybenzoate polyprenyltransferase activity"/>
    <property type="evidence" value="ECO:0007669"/>
    <property type="project" value="UniProtKB-EC"/>
</dbReference>
<comment type="catalytic activity">
    <reaction evidence="12">
        <text>an all-trans-polyprenyl diphosphate + 4-hydroxybenzoate = a 4-hydroxy-3-(all-trans-polyprenyl)benzoate + diphosphate</text>
        <dbReference type="Rhea" id="RHEA:44504"/>
        <dbReference type="Rhea" id="RHEA-COMP:9514"/>
        <dbReference type="Rhea" id="RHEA-COMP:9564"/>
        <dbReference type="ChEBI" id="CHEBI:17879"/>
        <dbReference type="ChEBI" id="CHEBI:33019"/>
        <dbReference type="ChEBI" id="CHEBI:58914"/>
        <dbReference type="ChEBI" id="CHEBI:78396"/>
        <dbReference type="EC" id="2.5.1.39"/>
    </reaction>
    <physiologicalReaction direction="left-to-right" evidence="12">
        <dbReference type="Rhea" id="RHEA:44505"/>
    </physiologicalReaction>
</comment>
<comment type="catalytic activity">
    <reaction evidence="10">
        <text>all-trans-decaprenyl diphosphate + 4-hydroxybenzoate = 4-hydroxy-3-(all-trans-decaprenyl)benzoate + diphosphate</text>
        <dbReference type="Rhea" id="RHEA:44564"/>
        <dbReference type="ChEBI" id="CHEBI:17879"/>
        <dbReference type="ChEBI" id="CHEBI:33019"/>
        <dbReference type="ChEBI" id="CHEBI:60721"/>
        <dbReference type="ChEBI" id="CHEBI:84503"/>
        <dbReference type="EC" id="2.5.1.39"/>
    </reaction>
    <physiologicalReaction direction="left-to-right" evidence="10">
        <dbReference type="Rhea" id="RHEA:44565"/>
    </physiologicalReaction>
</comment>
<dbReference type="FunFam" id="1.10.357.140:FF:000003">
    <property type="entry name" value="4-hydroxybenzoate polyprenyltransferase, mitochondrial"/>
    <property type="match status" value="1"/>
</dbReference>
<organism evidence="14 15">
    <name type="scientific">Calicophoron daubneyi</name>
    <name type="common">Rumen fluke</name>
    <name type="synonym">Paramphistomum daubneyi</name>
    <dbReference type="NCBI Taxonomy" id="300641"/>
    <lineage>
        <taxon>Eukaryota</taxon>
        <taxon>Metazoa</taxon>
        <taxon>Spiralia</taxon>
        <taxon>Lophotrochozoa</taxon>
        <taxon>Platyhelminthes</taxon>
        <taxon>Trematoda</taxon>
        <taxon>Digenea</taxon>
        <taxon>Plagiorchiida</taxon>
        <taxon>Pronocephalata</taxon>
        <taxon>Paramphistomoidea</taxon>
        <taxon>Paramphistomidae</taxon>
        <taxon>Calicophoron</taxon>
    </lineage>
</organism>
<dbReference type="AlphaFoldDB" id="A0AAV2TBN1"/>
<sequence length="336" mass="37110">MFPFRGFTRLTCASRIFAVCSKGLPIFHIARASHTPFLQRALAHVPPTLEPYVRLARYNSPTGTWLLYLPCTWAIALAATPGCFPDFSLLALFGLGSILMRGAGCTINDYLDRNYDRYVTRTKDRPLASGTVSVTNAFLFLSLQMSAALVVLLQLNWYSVVLGAISIIPVTIYPLFKRFTYLPHLALGLTLNWGAWLGYSAVTGSCYAPVCVPLYMGATFWTLIYDTVYGSQDMQDDRICGVKSANIVFGDKTKFCLSLFHGCMLTSLLMVGVHSGAGWIYYGATVLTMFHNGYLLYTAKLGDPVTCWNLFKSGKTTGLIYFTGIVLDKLLTASPF</sequence>
<dbReference type="EC" id="2.5.1.39" evidence="13"/>
<evidence type="ECO:0000256" key="6">
    <source>
        <dbReference type="ARBA" id="ARBA00022692"/>
    </source>
</evidence>
<comment type="pathway">
    <text evidence="13">Cofactor biosynthesis; ubiquinone biosynthesis.</text>
</comment>
<dbReference type="FunFam" id="1.20.120.1780:FF:000001">
    <property type="entry name" value="4-hydroxybenzoate octaprenyltransferase"/>
    <property type="match status" value="1"/>
</dbReference>
<comment type="similarity">
    <text evidence="3 13">Belongs to the UbiA prenyltransferase family.</text>
</comment>
<dbReference type="InterPro" id="IPR044878">
    <property type="entry name" value="UbiA_sf"/>
</dbReference>
<dbReference type="InterPro" id="IPR039653">
    <property type="entry name" value="Prenyltransferase"/>
</dbReference>
<keyword evidence="13" id="KW-0496">Mitochondrion</keyword>
<proteinExistence type="inferred from homology"/>
<dbReference type="PANTHER" id="PTHR11048:SF28">
    <property type="entry name" value="4-HYDROXYBENZOATE POLYPRENYLTRANSFERASE, MITOCHONDRIAL"/>
    <property type="match status" value="1"/>
</dbReference>
<keyword evidence="5 13" id="KW-0831">Ubiquinone biosynthesis</keyword>
<dbReference type="Gene3D" id="1.10.357.140">
    <property type="entry name" value="UbiA prenyltransferase"/>
    <property type="match status" value="1"/>
</dbReference>
<keyword evidence="8 13" id="KW-0472">Membrane</keyword>
<name>A0AAV2TBN1_CALDB</name>
<dbReference type="PANTHER" id="PTHR11048">
    <property type="entry name" value="PRENYLTRANSFERASES"/>
    <property type="match status" value="1"/>
</dbReference>
<protein>
    <recommendedName>
        <fullName evidence="13">4-hydroxybenzoate polyprenyltransferase, mitochondrial</fullName>
        <shortName evidence="13">4-HB polyprenyltransferase</shortName>
        <ecNumber evidence="13">2.5.1.39</ecNumber>
    </recommendedName>
    <alternativeName>
        <fullName evidence="13">Para-hydroxybenzoate--polyprenyltransferase</fullName>
        <shortName evidence="13">PHB:PPT</shortName>
        <shortName evidence="13">PHB:polyprenyltransferase</shortName>
    </alternativeName>
</protein>
<evidence type="ECO:0000256" key="3">
    <source>
        <dbReference type="ARBA" id="ARBA00005985"/>
    </source>
</evidence>
<comment type="subcellular location">
    <subcellularLocation>
        <location evidence="2">Membrane</location>
        <topology evidence="2">Multi-pass membrane protein</topology>
    </subcellularLocation>
    <subcellularLocation>
        <location evidence="13">Mitochondrion inner membrane</location>
        <topology evidence="13">Multi-pass membrane protein</topology>
        <orientation evidence="13">Matrix side</orientation>
    </subcellularLocation>
</comment>
<feature type="transmembrane region" description="Helical" evidence="13">
    <location>
        <begin position="64"/>
        <end position="81"/>
    </location>
</feature>
<dbReference type="Gene3D" id="1.20.120.1780">
    <property type="entry name" value="UbiA prenyltransferase"/>
    <property type="match status" value="1"/>
</dbReference>
<feature type="transmembrane region" description="Helical" evidence="13">
    <location>
        <begin position="127"/>
        <end position="151"/>
    </location>
</feature>
<dbReference type="PROSITE" id="PS00943">
    <property type="entry name" value="UBIA"/>
    <property type="match status" value="1"/>
</dbReference>
<feature type="transmembrane region" description="Helical" evidence="13">
    <location>
        <begin position="157"/>
        <end position="176"/>
    </location>
</feature>
<evidence type="ECO:0000256" key="7">
    <source>
        <dbReference type="ARBA" id="ARBA00022989"/>
    </source>
</evidence>
<evidence type="ECO:0000313" key="14">
    <source>
        <dbReference type="EMBL" id="CAL5133815.1"/>
    </source>
</evidence>
<comment type="cofactor">
    <cofactor evidence="1 13">
        <name>Mg(2+)</name>
        <dbReference type="ChEBI" id="CHEBI:18420"/>
    </cofactor>
</comment>
<dbReference type="CDD" id="cd13959">
    <property type="entry name" value="PT_UbiA_COQ2"/>
    <property type="match status" value="1"/>
</dbReference>
<gene>
    <name evidence="14" type="ORF">CDAUBV1_LOCUS7051</name>
</gene>
<dbReference type="EMBL" id="CAXLJL010000157">
    <property type="protein sequence ID" value="CAL5133815.1"/>
    <property type="molecule type" value="Genomic_DNA"/>
</dbReference>
<keyword evidence="7 13" id="KW-1133">Transmembrane helix</keyword>
<feature type="transmembrane region" description="Helical" evidence="13">
    <location>
        <begin position="279"/>
        <end position="297"/>
    </location>
</feature>
<accession>A0AAV2TBN1</accession>
<dbReference type="HAMAP" id="MF_01635">
    <property type="entry name" value="UbiA"/>
    <property type="match status" value="1"/>
</dbReference>
<evidence type="ECO:0000256" key="10">
    <source>
        <dbReference type="ARBA" id="ARBA00049890"/>
    </source>
</evidence>
<comment type="function">
    <text evidence="13">Catalyzes the prenylation of para-hydroxybenzoate (PHB) with an all-trans polyprenyl group. Mediates the second step in the final reaction sequence of coenzyme Q (CoQ) biosynthesis, which is the condensation of the polyisoprenoid side chain with PHB, generating the first membrane-bound Q intermediate.</text>
</comment>
<evidence type="ECO:0000256" key="5">
    <source>
        <dbReference type="ARBA" id="ARBA00022688"/>
    </source>
</evidence>
<keyword evidence="4 13" id="KW-0808">Transferase</keyword>
<evidence type="ECO:0000256" key="11">
    <source>
        <dbReference type="ARBA" id="ARBA00050454"/>
    </source>
</evidence>
<evidence type="ECO:0000256" key="9">
    <source>
        <dbReference type="ARBA" id="ARBA00023229"/>
    </source>
</evidence>
<evidence type="ECO:0000256" key="13">
    <source>
        <dbReference type="HAMAP-Rule" id="MF_03189"/>
    </source>
</evidence>
<keyword evidence="13" id="KW-0999">Mitochondrion inner membrane</keyword>
<keyword evidence="6 13" id="KW-0812">Transmembrane</keyword>
<feature type="transmembrane region" description="Helical" evidence="13">
    <location>
        <begin position="87"/>
        <end position="107"/>
    </location>
</feature>
<comment type="caution">
    <text evidence="14">The sequence shown here is derived from an EMBL/GenBank/DDBJ whole genome shotgun (WGS) entry which is preliminary data.</text>
</comment>
<reference evidence="14" key="1">
    <citation type="submission" date="2024-06" db="EMBL/GenBank/DDBJ databases">
        <authorList>
            <person name="Liu X."/>
            <person name="Lenzi L."/>
            <person name="Haldenby T S."/>
            <person name="Uol C."/>
        </authorList>
    </citation>
    <scope>NUCLEOTIDE SEQUENCE</scope>
</reference>
<dbReference type="InterPro" id="IPR000537">
    <property type="entry name" value="UbiA_prenyltransferase"/>
</dbReference>
<dbReference type="Proteomes" id="UP001497525">
    <property type="component" value="Unassembled WGS sequence"/>
</dbReference>